<keyword evidence="4" id="KW-1185">Reference proteome</keyword>
<keyword evidence="1" id="KW-0472">Membrane</keyword>
<accession>A0A2U8FU89</accession>
<sequence length="518" mass="55154">MSATCRPWWPRCACPTSRSSAACSTGTDRRRMRAVVSRWLWGLGLAMGAAPIWAQSAPAACPDGPRLSPDGQSAAALQKAIDKAPADTVVMLAGRYDIDRTVRLRSGTRLCAQPAATLQWADEDRPGLLLDGTRADHTRIQNLILQGRGIALKGRGHHVENNWIRRITGGPHQGKAHWNQRHGVIVVDRAEQLRVIGNRFEDIVDTGIMAYGLRDSALQQNHFLRVVEGIHLWSSGHTTVAGNTGEGFTAMAIEVQGDDIPGLVIRDNRFSSWLATHDPGSYAMSVVSGDGAVVSGNTVEARPGMGATLEVGGIAPVVQGNTLVGAPLVIATAPDARIEGNTVRGAGIFKDVNRVQGGQLRISGNRIEQAPRVAIGTDYWRGYDRITLSDNTIVRQQQPGDAPFIGILLTGTDKSPLTVTGNRVTLLPGSTASAPMACFGNSGHQGDMRGALVADNVCEGRGHGAFVSTNSQGGHVGVRYLRNTLRDLRQGISGDSSGLIAERNRLERVATDPAGLGR</sequence>
<dbReference type="Gene3D" id="2.160.20.10">
    <property type="entry name" value="Single-stranded right-handed beta-helix, Pectin lyase-like"/>
    <property type="match status" value="1"/>
</dbReference>
<name>A0A2U8FU89_9BURK</name>
<keyword evidence="1" id="KW-0812">Transmembrane</keyword>
<dbReference type="InterPro" id="IPR006626">
    <property type="entry name" value="PbH1"/>
</dbReference>
<evidence type="ECO:0000259" key="2">
    <source>
        <dbReference type="Pfam" id="PF13229"/>
    </source>
</evidence>
<dbReference type="InterPro" id="IPR039448">
    <property type="entry name" value="Beta_helix"/>
</dbReference>
<evidence type="ECO:0000256" key="1">
    <source>
        <dbReference type="SAM" id="Phobius"/>
    </source>
</evidence>
<gene>
    <name evidence="3" type="ORF">DEH84_14100</name>
</gene>
<dbReference type="Proteomes" id="UP000244892">
    <property type="component" value="Chromosome"/>
</dbReference>
<dbReference type="SUPFAM" id="SSF51126">
    <property type="entry name" value="Pectin lyase-like"/>
    <property type="match status" value="2"/>
</dbReference>
<dbReference type="InterPro" id="IPR011050">
    <property type="entry name" value="Pectin_lyase_fold/virulence"/>
</dbReference>
<feature type="transmembrane region" description="Helical" evidence="1">
    <location>
        <begin position="39"/>
        <end position="56"/>
    </location>
</feature>
<dbReference type="KEGG" id="aon:DEH84_14100"/>
<evidence type="ECO:0000313" key="3">
    <source>
        <dbReference type="EMBL" id="AWI54427.1"/>
    </source>
</evidence>
<dbReference type="Pfam" id="PF13229">
    <property type="entry name" value="Beta_helix"/>
    <property type="match status" value="1"/>
</dbReference>
<dbReference type="AlphaFoldDB" id="A0A2U8FU89"/>
<protein>
    <recommendedName>
        <fullName evidence="2">Right handed beta helix domain-containing protein</fullName>
    </recommendedName>
</protein>
<evidence type="ECO:0000313" key="4">
    <source>
        <dbReference type="Proteomes" id="UP000244892"/>
    </source>
</evidence>
<proteinExistence type="predicted"/>
<dbReference type="InterPro" id="IPR012334">
    <property type="entry name" value="Pectin_lyas_fold"/>
</dbReference>
<organism evidence="3 4">
    <name type="scientific">Aquabacterium olei</name>
    <dbReference type="NCBI Taxonomy" id="1296669"/>
    <lineage>
        <taxon>Bacteria</taxon>
        <taxon>Pseudomonadati</taxon>
        <taxon>Pseudomonadota</taxon>
        <taxon>Betaproteobacteria</taxon>
        <taxon>Burkholderiales</taxon>
        <taxon>Aquabacterium</taxon>
    </lineage>
</organism>
<reference evidence="3 4" key="1">
    <citation type="submission" date="2018-05" db="EMBL/GenBank/DDBJ databases">
        <title>complete genome sequence of Aquabacterium olei NBRC 110486.</title>
        <authorList>
            <person name="Tang B."/>
            <person name="Chang J."/>
            <person name="Zhang L."/>
            <person name="Yang H."/>
        </authorList>
    </citation>
    <scope>NUCLEOTIDE SEQUENCE [LARGE SCALE GENOMIC DNA]</scope>
    <source>
        <strain evidence="3 4">NBRC 110486</strain>
    </source>
</reference>
<keyword evidence="1" id="KW-1133">Transmembrane helix</keyword>
<feature type="domain" description="Right handed beta helix" evidence="2">
    <location>
        <begin position="229"/>
        <end position="393"/>
    </location>
</feature>
<dbReference type="SMART" id="SM00710">
    <property type="entry name" value="PbH1"/>
    <property type="match status" value="6"/>
</dbReference>
<dbReference type="EMBL" id="CP029210">
    <property type="protein sequence ID" value="AWI54427.1"/>
    <property type="molecule type" value="Genomic_DNA"/>
</dbReference>